<keyword evidence="3" id="KW-1003">Cell membrane</keyword>
<name>A0A2V3Y4M2_9FIRM</name>
<evidence type="ECO:0000256" key="6">
    <source>
        <dbReference type="ARBA" id="ARBA00023136"/>
    </source>
</evidence>
<keyword evidence="5 7" id="KW-1133">Transmembrane helix</keyword>
<organism evidence="9 10">
    <name type="scientific">Hungatella effluvii</name>
    <dbReference type="NCBI Taxonomy" id="1096246"/>
    <lineage>
        <taxon>Bacteria</taxon>
        <taxon>Bacillati</taxon>
        <taxon>Bacillota</taxon>
        <taxon>Clostridia</taxon>
        <taxon>Lachnospirales</taxon>
        <taxon>Lachnospiraceae</taxon>
        <taxon>Hungatella</taxon>
    </lineage>
</organism>
<dbReference type="InterPro" id="IPR000620">
    <property type="entry name" value="EamA_dom"/>
</dbReference>
<dbReference type="GeneID" id="86062051"/>
<evidence type="ECO:0000256" key="4">
    <source>
        <dbReference type="ARBA" id="ARBA00022692"/>
    </source>
</evidence>
<sequence length="294" mass="32492">MSTKDGKGIKILAAIGLIITTIIWGSAFVVMKNSVDIISPTYLLALRFTIAAIALILVFWRKVMRINKSDLFCGGLLGVFLFVSYFFQTYGLKYTTASKNAFITTLYVILVPFLHWFFNHKKPKRNNIIAACIAVVGLALLSLEGDLSINLGDLLTLICGFFYAVHIVFIDRYTTDHDPITMTVLQMVVAAALSWIIAPLLEGPFDGGVIDNTMMIGLLYLGIFSTMIGFLLQNVGQKYLTPNTSSILLSFESVFGLIFSVIFLGDPLTVRLMAGCVFMFAAVILSEYRKKTVS</sequence>
<reference evidence="9 10" key="1">
    <citation type="submission" date="2018-05" db="EMBL/GenBank/DDBJ databases">
        <title>Genomic Encyclopedia of Type Strains, Phase IV (KMG-IV): sequencing the most valuable type-strain genomes for metagenomic binning, comparative biology and taxonomic classification.</title>
        <authorList>
            <person name="Goeker M."/>
        </authorList>
    </citation>
    <scope>NUCLEOTIDE SEQUENCE [LARGE SCALE GENOMIC DNA]</scope>
    <source>
        <strain evidence="9 10">DSM 24995</strain>
    </source>
</reference>
<dbReference type="Pfam" id="PF00892">
    <property type="entry name" value="EamA"/>
    <property type="match status" value="2"/>
</dbReference>
<accession>A0A2V3Y4M2</accession>
<comment type="similarity">
    <text evidence="2">Belongs to the EamA transporter family.</text>
</comment>
<feature type="domain" description="EamA" evidence="8">
    <location>
        <begin position="151"/>
        <end position="286"/>
    </location>
</feature>
<dbReference type="PANTHER" id="PTHR42920:SF5">
    <property type="entry name" value="EAMA DOMAIN-CONTAINING PROTEIN"/>
    <property type="match status" value="1"/>
</dbReference>
<feature type="transmembrane region" description="Helical" evidence="7">
    <location>
        <begin position="100"/>
        <end position="118"/>
    </location>
</feature>
<feature type="transmembrane region" description="Helical" evidence="7">
    <location>
        <begin position="149"/>
        <end position="170"/>
    </location>
</feature>
<keyword evidence="4 7" id="KW-0812">Transmembrane</keyword>
<dbReference type="InterPro" id="IPR037185">
    <property type="entry name" value="EmrE-like"/>
</dbReference>
<dbReference type="RefSeq" id="WP_110323402.1">
    <property type="nucleotide sequence ID" value="NZ_JAQETU010000012.1"/>
</dbReference>
<evidence type="ECO:0000313" key="10">
    <source>
        <dbReference type="Proteomes" id="UP000248057"/>
    </source>
</evidence>
<feature type="transmembrane region" description="Helical" evidence="7">
    <location>
        <begin position="71"/>
        <end position="88"/>
    </location>
</feature>
<evidence type="ECO:0000256" key="3">
    <source>
        <dbReference type="ARBA" id="ARBA00022475"/>
    </source>
</evidence>
<comment type="subcellular location">
    <subcellularLocation>
        <location evidence="1">Cell membrane</location>
        <topology evidence="1">Multi-pass membrane protein</topology>
    </subcellularLocation>
</comment>
<dbReference type="Proteomes" id="UP000248057">
    <property type="component" value="Unassembled WGS sequence"/>
</dbReference>
<protein>
    <submittedName>
        <fullName evidence="9">Threonine/homoserine efflux transporter RhtA</fullName>
    </submittedName>
</protein>
<feature type="transmembrane region" description="Helical" evidence="7">
    <location>
        <begin position="12"/>
        <end position="31"/>
    </location>
</feature>
<dbReference type="AlphaFoldDB" id="A0A2V3Y4M2"/>
<keyword evidence="10" id="KW-1185">Reference proteome</keyword>
<evidence type="ECO:0000256" key="5">
    <source>
        <dbReference type="ARBA" id="ARBA00022989"/>
    </source>
</evidence>
<dbReference type="EMBL" id="QJKD01000006">
    <property type="protein sequence ID" value="PXX53179.1"/>
    <property type="molecule type" value="Genomic_DNA"/>
</dbReference>
<comment type="caution">
    <text evidence="9">The sequence shown here is derived from an EMBL/GenBank/DDBJ whole genome shotgun (WGS) entry which is preliminary data.</text>
</comment>
<feature type="transmembrane region" description="Helical" evidence="7">
    <location>
        <begin position="213"/>
        <end position="232"/>
    </location>
</feature>
<evidence type="ECO:0000313" key="9">
    <source>
        <dbReference type="EMBL" id="PXX53179.1"/>
    </source>
</evidence>
<gene>
    <name evidence="9" type="ORF">DFR60_106299</name>
</gene>
<feature type="transmembrane region" description="Helical" evidence="7">
    <location>
        <begin position="37"/>
        <end position="59"/>
    </location>
</feature>
<keyword evidence="6 7" id="KW-0472">Membrane</keyword>
<dbReference type="PANTHER" id="PTHR42920">
    <property type="entry name" value="OS03G0707200 PROTEIN-RELATED"/>
    <property type="match status" value="1"/>
</dbReference>
<evidence type="ECO:0000259" key="8">
    <source>
        <dbReference type="Pfam" id="PF00892"/>
    </source>
</evidence>
<evidence type="ECO:0000256" key="7">
    <source>
        <dbReference type="SAM" id="Phobius"/>
    </source>
</evidence>
<dbReference type="SUPFAM" id="SSF103481">
    <property type="entry name" value="Multidrug resistance efflux transporter EmrE"/>
    <property type="match status" value="2"/>
</dbReference>
<evidence type="ECO:0000256" key="2">
    <source>
        <dbReference type="ARBA" id="ARBA00007362"/>
    </source>
</evidence>
<feature type="transmembrane region" description="Helical" evidence="7">
    <location>
        <begin position="270"/>
        <end position="288"/>
    </location>
</feature>
<evidence type="ECO:0000256" key="1">
    <source>
        <dbReference type="ARBA" id="ARBA00004651"/>
    </source>
</evidence>
<feature type="transmembrane region" description="Helical" evidence="7">
    <location>
        <begin position="182"/>
        <end position="201"/>
    </location>
</feature>
<feature type="transmembrane region" description="Helical" evidence="7">
    <location>
        <begin position="244"/>
        <end position="264"/>
    </location>
</feature>
<feature type="transmembrane region" description="Helical" evidence="7">
    <location>
        <begin position="125"/>
        <end position="143"/>
    </location>
</feature>
<feature type="domain" description="EamA" evidence="8">
    <location>
        <begin position="13"/>
        <end position="142"/>
    </location>
</feature>
<proteinExistence type="inferred from homology"/>
<dbReference type="InterPro" id="IPR051258">
    <property type="entry name" value="Diverse_Substrate_Transporter"/>
</dbReference>
<dbReference type="GO" id="GO:0005886">
    <property type="term" value="C:plasma membrane"/>
    <property type="evidence" value="ECO:0007669"/>
    <property type="project" value="UniProtKB-SubCell"/>
</dbReference>